<reference evidence="8" key="2">
    <citation type="submission" date="2020-02" db="EMBL/GenBank/DDBJ databases">
        <authorList>
            <person name="Gilchrist C.L.M."/>
            <person name="Chooi Y.-H."/>
        </authorList>
    </citation>
    <scope>NUCLEOTIDE SEQUENCE</scope>
    <source>
        <strain evidence="8">MST-FP2251</strain>
    </source>
</reference>
<dbReference type="InterPro" id="IPR040190">
    <property type="entry name" value="MURQ/GCKR"/>
</dbReference>
<dbReference type="FunFam" id="3.40.50.10490:FF:000014">
    <property type="entry name" value="N-acetylmuramic acid 6-phosphate etherase"/>
    <property type="match status" value="1"/>
</dbReference>
<evidence type="ECO:0000256" key="2">
    <source>
        <dbReference type="ARBA" id="ARBA00012122"/>
    </source>
</evidence>
<dbReference type="Gene3D" id="1.10.8.1080">
    <property type="match status" value="1"/>
</dbReference>
<dbReference type="CDD" id="cd05007">
    <property type="entry name" value="SIS_Etherase"/>
    <property type="match status" value="1"/>
</dbReference>
<name>A0AAD4CDT3_ASPNN</name>
<dbReference type="PANTHER" id="PTHR10088">
    <property type="entry name" value="GLUCOKINASE REGULATORY PROTEIN"/>
    <property type="match status" value="1"/>
</dbReference>
<evidence type="ECO:0000313" key="9">
    <source>
        <dbReference type="Proteomes" id="UP001194746"/>
    </source>
</evidence>
<evidence type="ECO:0000313" key="8">
    <source>
        <dbReference type="EMBL" id="KAF9884615.1"/>
    </source>
</evidence>
<dbReference type="GO" id="GO:0046348">
    <property type="term" value="P:amino sugar catabolic process"/>
    <property type="evidence" value="ECO:0007669"/>
    <property type="project" value="InterPro"/>
</dbReference>
<evidence type="ECO:0000256" key="4">
    <source>
        <dbReference type="ARBA" id="ARBA00023239"/>
    </source>
</evidence>
<dbReference type="PROSITE" id="PS51464">
    <property type="entry name" value="SIS"/>
    <property type="match status" value="1"/>
</dbReference>
<accession>A0AAD4CDT3</accession>
<sequence length="650" mass="68941">MDLQTLSQLQTETVNARTVHIDQLATLDLCQLINEEDQRVASSITPFLPQIATAIDALSDRVRRGGRVIYVGAGTSGRLGILDASEIPPTFAAPPSQFIGIIAGGDAAIRQAQEGAEDSVSLGESDLEALNLDPDVDSVIGIAASGRTPYVLACMAFAKHRGCLTVGIACAAPSAMSQAGTVDIVISPLPGPEVVTGSTRLKAGTATKLVLNMLSTGTMIRIGKTYGNMMVDMVASNKKLEQRSRNILRRLSRSCEAMTDEDLDSLLLKCDGSVKLSLLVAETNLAVGDCRRHLELAGGVLAKALSMNATTSHRNSHVQETDQRFVLCIDGGATKCAATIADHTGAIIGQGRTGACNLTDNPDINDTVRLLMAATHDAMEQSPTKLLPSQFQSIWIGLAGIDRNGLASILMPSLCDAFGVPAEKIRLTNDVDLLAGAMIRHQPVPSAIVVIAGTGSVTMRYQWDVEDRQPTRLARSGGWGHLLGDEGGGYAIGLQAVKHTLAALEDLRLGVSCSASLGEFDEAVLQRLGCQFSNSEPVDLISDLLAQQQRSIAKSRIASVAEVVVNRVSGDDLAAKIVMEQMDHLVNSTLGRLLHPQSTGFMPLEQTGLILSGGLFKNPDYRNLFLERLKGFAYVTQVDNAASMAVAALI</sequence>
<comment type="similarity">
    <text evidence="1">Belongs to the eukaryotic-type N-acetylglucosamine kinase family.</text>
</comment>
<reference evidence="8" key="1">
    <citation type="journal article" date="2019" name="Beilstein J. Org. Chem.">
        <title>Nanangenines: drimane sesquiterpenoids as the dominant metabolite cohort of a novel Australian fungus, Aspergillus nanangensis.</title>
        <authorList>
            <person name="Lacey H.J."/>
            <person name="Gilchrist C.L.M."/>
            <person name="Crombie A."/>
            <person name="Kalaitzis J.A."/>
            <person name="Vuong D."/>
            <person name="Rutledge P.J."/>
            <person name="Turner P."/>
            <person name="Pitt J.I."/>
            <person name="Lacey E."/>
            <person name="Chooi Y.H."/>
            <person name="Piggott A.M."/>
        </authorList>
    </citation>
    <scope>NUCLEOTIDE SEQUENCE</scope>
    <source>
        <strain evidence="8">MST-FP2251</strain>
    </source>
</reference>
<dbReference type="EC" id="2.7.1.59" evidence="2"/>
<dbReference type="SUPFAM" id="SSF53067">
    <property type="entry name" value="Actin-like ATPase domain"/>
    <property type="match status" value="2"/>
</dbReference>
<dbReference type="NCBIfam" id="TIGR00274">
    <property type="entry name" value="N-acetylmuramic acid 6-phosphate etherase"/>
    <property type="match status" value="1"/>
</dbReference>
<comment type="caution">
    <text evidence="8">The sequence shown here is derived from an EMBL/GenBank/DDBJ whole genome shotgun (WGS) entry which is preliminary data.</text>
</comment>
<dbReference type="Gene3D" id="3.30.420.40">
    <property type="match status" value="2"/>
</dbReference>
<dbReference type="Pfam" id="PF01869">
    <property type="entry name" value="BcrAD_BadFG"/>
    <property type="match status" value="1"/>
</dbReference>
<evidence type="ECO:0000259" key="7">
    <source>
        <dbReference type="PROSITE" id="PS51464"/>
    </source>
</evidence>
<dbReference type="GO" id="GO:0004857">
    <property type="term" value="F:enzyme inhibitor activity"/>
    <property type="evidence" value="ECO:0007669"/>
    <property type="project" value="TreeGrafter"/>
</dbReference>
<proteinExistence type="inferred from homology"/>
<dbReference type="GO" id="GO:0042593">
    <property type="term" value="P:glucose homeostasis"/>
    <property type="evidence" value="ECO:0007669"/>
    <property type="project" value="TreeGrafter"/>
</dbReference>
<dbReference type="Gene3D" id="3.40.50.10490">
    <property type="entry name" value="Glucose-6-phosphate isomerase like protein, domain 1"/>
    <property type="match status" value="1"/>
</dbReference>
<dbReference type="SUPFAM" id="SSF53697">
    <property type="entry name" value="SIS domain"/>
    <property type="match status" value="1"/>
</dbReference>
<dbReference type="HAMAP" id="MF_00068">
    <property type="entry name" value="MurQ"/>
    <property type="match status" value="1"/>
</dbReference>
<dbReference type="PANTHER" id="PTHR10088:SF4">
    <property type="entry name" value="GLUCOKINASE REGULATORY PROTEIN"/>
    <property type="match status" value="1"/>
</dbReference>
<dbReference type="Proteomes" id="UP001194746">
    <property type="component" value="Unassembled WGS sequence"/>
</dbReference>
<evidence type="ECO:0000256" key="6">
    <source>
        <dbReference type="ARBA" id="ARBA00031123"/>
    </source>
</evidence>
<dbReference type="GO" id="GO:0005654">
    <property type="term" value="C:nucleoplasm"/>
    <property type="evidence" value="ECO:0007669"/>
    <property type="project" value="TreeGrafter"/>
</dbReference>
<dbReference type="GO" id="GO:0070095">
    <property type="term" value="F:fructose-6-phosphate binding"/>
    <property type="evidence" value="ECO:0007669"/>
    <property type="project" value="TreeGrafter"/>
</dbReference>
<feature type="domain" description="SIS" evidence="7">
    <location>
        <begin position="58"/>
        <end position="224"/>
    </location>
</feature>
<dbReference type="AlphaFoldDB" id="A0AAD4CDT3"/>
<keyword evidence="5" id="KW-0119">Carbohydrate metabolism</keyword>
<keyword evidence="4" id="KW-0456">Lyase</keyword>
<dbReference type="InterPro" id="IPR005486">
    <property type="entry name" value="Glucokinase_regulatory_CS"/>
</dbReference>
<dbReference type="InterPro" id="IPR046348">
    <property type="entry name" value="SIS_dom_sf"/>
</dbReference>
<dbReference type="InterPro" id="IPR043129">
    <property type="entry name" value="ATPase_NBD"/>
</dbReference>
<dbReference type="GO" id="GO:0045127">
    <property type="term" value="F:N-acetylglucosamine kinase activity"/>
    <property type="evidence" value="ECO:0007669"/>
    <property type="project" value="UniProtKB-EC"/>
</dbReference>
<evidence type="ECO:0000256" key="1">
    <source>
        <dbReference type="ARBA" id="ARBA00006198"/>
    </source>
</evidence>
<dbReference type="GO" id="GO:0019899">
    <property type="term" value="F:enzyme binding"/>
    <property type="evidence" value="ECO:0007669"/>
    <property type="project" value="TreeGrafter"/>
</dbReference>
<evidence type="ECO:0000256" key="5">
    <source>
        <dbReference type="ARBA" id="ARBA00023277"/>
    </source>
</evidence>
<dbReference type="CDD" id="cd24007">
    <property type="entry name" value="ASKHA_NBD_eukNAGK-like"/>
    <property type="match status" value="1"/>
</dbReference>
<dbReference type="NCBIfam" id="NF009222">
    <property type="entry name" value="PRK12570.1"/>
    <property type="match status" value="1"/>
</dbReference>
<organism evidence="8 9">
    <name type="scientific">Aspergillus nanangensis</name>
    <dbReference type="NCBI Taxonomy" id="2582783"/>
    <lineage>
        <taxon>Eukaryota</taxon>
        <taxon>Fungi</taxon>
        <taxon>Dikarya</taxon>
        <taxon>Ascomycota</taxon>
        <taxon>Pezizomycotina</taxon>
        <taxon>Eurotiomycetes</taxon>
        <taxon>Eurotiomycetidae</taxon>
        <taxon>Eurotiales</taxon>
        <taxon>Aspergillaceae</taxon>
        <taxon>Aspergillus</taxon>
        <taxon>Aspergillus subgen. Circumdati</taxon>
    </lineage>
</organism>
<dbReference type="GO" id="GO:0030246">
    <property type="term" value="F:carbohydrate binding"/>
    <property type="evidence" value="ECO:0007669"/>
    <property type="project" value="TreeGrafter"/>
</dbReference>
<evidence type="ECO:0000256" key="3">
    <source>
        <dbReference type="ARBA" id="ARBA00014974"/>
    </source>
</evidence>
<protein>
    <recommendedName>
        <fullName evidence="3">N-acetyl-D-glucosamine kinase</fullName>
        <ecNumber evidence="2">2.7.1.59</ecNumber>
    </recommendedName>
    <alternativeName>
        <fullName evidence="6">GlcNAc kinase</fullName>
    </alternativeName>
</protein>
<keyword evidence="9" id="KW-1185">Reference proteome</keyword>
<dbReference type="InterPro" id="IPR005488">
    <property type="entry name" value="Etherase_MurQ"/>
</dbReference>
<dbReference type="NCBIfam" id="NF003915">
    <property type="entry name" value="PRK05441.1"/>
    <property type="match status" value="1"/>
</dbReference>
<dbReference type="GO" id="GO:0009750">
    <property type="term" value="P:response to fructose"/>
    <property type="evidence" value="ECO:0007669"/>
    <property type="project" value="TreeGrafter"/>
</dbReference>
<gene>
    <name evidence="8" type="ORF">FE257_001437</name>
</gene>
<dbReference type="GO" id="GO:0005829">
    <property type="term" value="C:cytosol"/>
    <property type="evidence" value="ECO:0007669"/>
    <property type="project" value="TreeGrafter"/>
</dbReference>
<dbReference type="PROSITE" id="PS01272">
    <property type="entry name" value="GCKR"/>
    <property type="match status" value="1"/>
</dbReference>
<dbReference type="Pfam" id="PF22645">
    <property type="entry name" value="GKRP_SIS_N"/>
    <property type="match status" value="1"/>
</dbReference>
<dbReference type="GO" id="GO:0016835">
    <property type="term" value="F:carbon-oxygen lyase activity"/>
    <property type="evidence" value="ECO:0007669"/>
    <property type="project" value="InterPro"/>
</dbReference>
<dbReference type="EMBL" id="VCAU01000117">
    <property type="protein sequence ID" value="KAF9884615.1"/>
    <property type="molecule type" value="Genomic_DNA"/>
</dbReference>
<dbReference type="InterPro" id="IPR002731">
    <property type="entry name" value="ATPase_BadF"/>
</dbReference>
<dbReference type="InterPro" id="IPR001347">
    <property type="entry name" value="SIS_dom"/>
</dbReference>